<dbReference type="Proteomes" id="UP000515908">
    <property type="component" value="Chromosome 04"/>
</dbReference>
<evidence type="ECO:0000313" key="2">
    <source>
        <dbReference type="EMBL" id="CAD2215150.1"/>
    </source>
</evidence>
<dbReference type="OrthoDB" id="272021at2759"/>
<feature type="region of interest" description="Disordered" evidence="1">
    <location>
        <begin position="152"/>
        <end position="171"/>
    </location>
</feature>
<feature type="region of interest" description="Disordered" evidence="1">
    <location>
        <begin position="59"/>
        <end position="94"/>
    </location>
</feature>
<proteinExistence type="predicted"/>
<dbReference type="EMBL" id="LR877148">
    <property type="protein sequence ID" value="CAD2215150.1"/>
    <property type="molecule type" value="Genomic_DNA"/>
</dbReference>
<reference evidence="2 3" key="1">
    <citation type="submission" date="2020-08" db="EMBL/GenBank/DDBJ databases">
        <authorList>
            <person name="Newling K."/>
            <person name="Davey J."/>
            <person name="Forrester S."/>
        </authorList>
    </citation>
    <scope>NUCLEOTIDE SEQUENCE [LARGE SCALE GENOMIC DNA]</scope>
    <source>
        <strain evidence="3">Crithidia deanei Carvalho (ATCC PRA-265)</strain>
    </source>
</reference>
<gene>
    <name evidence="2" type="ORF">ADEAN_000260300</name>
</gene>
<protein>
    <submittedName>
        <fullName evidence="2">Uncharacterized protein</fullName>
    </submittedName>
</protein>
<accession>A0A7G2C5W9</accession>
<dbReference type="VEuPathDB" id="TriTrypDB:ADEAN_000260300"/>
<name>A0A7G2C5W9_9TRYP</name>
<sequence length="171" mass="19728">MRAITANSEYEDRLASRSPPGAFRVPVERALPISYEAQCDIRRVTGERRKSSLHLTSGYAPLFTHSSSHGREPSPEEEEHLRFLHPPPENPKTRVQHKLEEKHAFDKKCDPNLKKRMNEPKKYPNLNKKVSRKFVPACTDQPTYAYAAHCQGNSERTHSAKEANNRARWRN</sequence>
<organism evidence="2 3">
    <name type="scientific">Angomonas deanei</name>
    <dbReference type="NCBI Taxonomy" id="59799"/>
    <lineage>
        <taxon>Eukaryota</taxon>
        <taxon>Discoba</taxon>
        <taxon>Euglenozoa</taxon>
        <taxon>Kinetoplastea</taxon>
        <taxon>Metakinetoplastina</taxon>
        <taxon>Trypanosomatida</taxon>
        <taxon>Trypanosomatidae</taxon>
        <taxon>Strigomonadinae</taxon>
        <taxon>Angomonas</taxon>
    </lineage>
</organism>
<evidence type="ECO:0000313" key="3">
    <source>
        <dbReference type="Proteomes" id="UP000515908"/>
    </source>
</evidence>
<dbReference type="AlphaFoldDB" id="A0A7G2C5W9"/>
<feature type="compositionally biased region" description="Basic and acidic residues" evidence="1">
    <location>
        <begin position="155"/>
        <end position="165"/>
    </location>
</feature>
<feature type="compositionally biased region" description="Basic and acidic residues" evidence="1">
    <location>
        <begin position="69"/>
        <end position="82"/>
    </location>
</feature>
<keyword evidence="3" id="KW-1185">Reference proteome</keyword>
<evidence type="ECO:0000256" key="1">
    <source>
        <dbReference type="SAM" id="MobiDB-lite"/>
    </source>
</evidence>
<feature type="region of interest" description="Disordered" evidence="1">
    <location>
        <begin position="1"/>
        <end position="21"/>
    </location>
</feature>